<dbReference type="AlphaFoldDB" id="T1KAG7"/>
<feature type="transmembrane region" description="Helical" evidence="1">
    <location>
        <begin position="154"/>
        <end position="175"/>
    </location>
</feature>
<accession>T1KAG7</accession>
<evidence type="ECO:0000313" key="2">
    <source>
        <dbReference type="EnsemblMetazoa" id="tetur08g00330.1"/>
    </source>
</evidence>
<keyword evidence="1" id="KW-1133">Transmembrane helix</keyword>
<reference evidence="3" key="1">
    <citation type="submission" date="2011-08" db="EMBL/GenBank/DDBJ databases">
        <authorList>
            <person name="Rombauts S."/>
        </authorList>
    </citation>
    <scope>NUCLEOTIDE SEQUENCE</scope>
    <source>
        <strain evidence="3">London</strain>
    </source>
</reference>
<reference evidence="2" key="2">
    <citation type="submission" date="2015-06" db="UniProtKB">
        <authorList>
            <consortium name="EnsemblMetazoa"/>
        </authorList>
    </citation>
    <scope>IDENTIFICATION</scope>
</reference>
<organism evidence="2 3">
    <name type="scientific">Tetranychus urticae</name>
    <name type="common">Two-spotted spider mite</name>
    <dbReference type="NCBI Taxonomy" id="32264"/>
    <lineage>
        <taxon>Eukaryota</taxon>
        <taxon>Metazoa</taxon>
        <taxon>Ecdysozoa</taxon>
        <taxon>Arthropoda</taxon>
        <taxon>Chelicerata</taxon>
        <taxon>Arachnida</taxon>
        <taxon>Acari</taxon>
        <taxon>Acariformes</taxon>
        <taxon>Trombidiformes</taxon>
        <taxon>Prostigmata</taxon>
        <taxon>Eleutherengona</taxon>
        <taxon>Raphignathae</taxon>
        <taxon>Tetranychoidea</taxon>
        <taxon>Tetranychidae</taxon>
        <taxon>Tetranychus</taxon>
    </lineage>
</organism>
<dbReference type="HOGENOM" id="CLU_667868_0_0_1"/>
<name>T1KAG7_TETUR</name>
<evidence type="ECO:0008006" key="4">
    <source>
        <dbReference type="Google" id="ProtNLM"/>
    </source>
</evidence>
<sequence length="414" mass="48260">MVSLSRFLKRYRKKRIEKYLPTMDQLFSSQLIYSNYIASKPSRFMAFISYATFINLISVVIKCWILYFLPPFSPINFYLGDPGFILGSARKTMTILLSIWCLGSVIQHLHFILNSGDRGDHNWLLIGQVLATNRYKKIGVDPNIVKSFYRQVQLNCYLVTLAFLLFANVPSALLAPPQFRLPMMINAITHSWGCFAIVSYSVNFVLIYGLFVHVWLDYLELLNDRLIKIMTMEVKKKSNEPDLLDHCATTIQLNEQKLKILLIHMTDHYQELIACDKFYKIKHTLIFSYGFIAQGMVIFLLFFNQFSIMYKIALFICGIFNSIFFQYLQFFIGIHGQSKINRALRNLHKVLYISALPKTKLTLLMFIDHFVDRHFFTIFGSLQYSTHNLILALLELASLLLLLLTNYARSQKNY</sequence>
<feature type="transmembrane region" description="Helical" evidence="1">
    <location>
        <begin position="387"/>
        <end position="408"/>
    </location>
</feature>
<feature type="transmembrane region" description="Helical" evidence="1">
    <location>
        <begin position="93"/>
        <end position="113"/>
    </location>
</feature>
<feature type="transmembrane region" description="Helical" evidence="1">
    <location>
        <begin position="350"/>
        <end position="367"/>
    </location>
</feature>
<feature type="transmembrane region" description="Helical" evidence="1">
    <location>
        <begin position="195"/>
        <end position="216"/>
    </location>
</feature>
<protein>
    <recommendedName>
        <fullName evidence="4">Gustatory receptor</fullName>
    </recommendedName>
</protein>
<feature type="transmembrane region" description="Helical" evidence="1">
    <location>
        <begin position="286"/>
        <end position="306"/>
    </location>
</feature>
<proteinExistence type="predicted"/>
<feature type="transmembrane region" description="Helical" evidence="1">
    <location>
        <begin position="312"/>
        <end position="330"/>
    </location>
</feature>
<dbReference type="Proteomes" id="UP000015104">
    <property type="component" value="Unassembled WGS sequence"/>
</dbReference>
<evidence type="ECO:0000313" key="3">
    <source>
        <dbReference type="Proteomes" id="UP000015104"/>
    </source>
</evidence>
<feature type="transmembrane region" description="Helical" evidence="1">
    <location>
        <begin position="44"/>
        <end position="69"/>
    </location>
</feature>
<keyword evidence="1" id="KW-0812">Transmembrane</keyword>
<dbReference type="EMBL" id="CAEY01001939">
    <property type="status" value="NOT_ANNOTATED_CDS"/>
    <property type="molecule type" value="Genomic_DNA"/>
</dbReference>
<evidence type="ECO:0000256" key="1">
    <source>
        <dbReference type="SAM" id="Phobius"/>
    </source>
</evidence>
<keyword evidence="1" id="KW-0472">Membrane</keyword>
<dbReference type="EnsemblMetazoa" id="tetur08g00330.1">
    <property type="protein sequence ID" value="tetur08g00330.1"/>
    <property type="gene ID" value="tetur08g00330"/>
</dbReference>
<keyword evidence="3" id="KW-1185">Reference proteome</keyword>